<evidence type="ECO:0000256" key="6">
    <source>
        <dbReference type="ARBA" id="ARBA00023268"/>
    </source>
</evidence>
<dbReference type="SMART" id="SM00822">
    <property type="entry name" value="PKS_KR"/>
    <property type="match status" value="1"/>
</dbReference>
<dbReference type="CDD" id="cd00833">
    <property type="entry name" value="PKS"/>
    <property type="match status" value="1"/>
</dbReference>
<comment type="caution">
    <text evidence="12">The sequence shown here is derived from an EMBL/GenBank/DDBJ whole genome shotgun (WGS) entry which is preliminary data.</text>
</comment>
<dbReference type="InterPro" id="IPR006162">
    <property type="entry name" value="Ppantetheine_attach_site"/>
</dbReference>
<dbReference type="PROSITE" id="PS00606">
    <property type="entry name" value="KS3_1"/>
    <property type="match status" value="1"/>
</dbReference>
<dbReference type="InterPro" id="IPR016039">
    <property type="entry name" value="Thiolase-like"/>
</dbReference>
<dbReference type="SUPFAM" id="SSF51735">
    <property type="entry name" value="NAD(P)-binding Rossmann-fold domains"/>
    <property type="match status" value="2"/>
</dbReference>
<dbReference type="SUPFAM" id="SSF53335">
    <property type="entry name" value="S-adenosyl-L-methionine-dependent methyltransferases"/>
    <property type="match status" value="1"/>
</dbReference>
<keyword evidence="7" id="KW-0012">Acyltransferase</keyword>
<evidence type="ECO:0000256" key="8">
    <source>
        <dbReference type="PROSITE-ProRule" id="PRU01363"/>
    </source>
</evidence>
<dbReference type="Gene3D" id="3.40.50.720">
    <property type="entry name" value="NAD(P)-binding Rossmann-like Domain"/>
    <property type="match status" value="2"/>
</dbReference>
<evidence type="ECO:0000313" key="12">
    <source>
        <dbReference type="EMBL" id="KAJ4123008.1"/>
    </source>
</evidence>
<evidence type="ECO:0000259" key="11">
    <source>
        <dbReference type="PROSITE" id="PS52019"/>
    </source>
</evidence>
<dbReference type="InterPro" id="IPR014030">
    <property type="entry name" value="Ketoacyl_synth_N"/>
</dbReference>
<dbReference type="InterPro" id="IPR050091">
    <property type="entry name" value="PKS_NRPS_Biosynth_Enz"/>
</dbReference>
<evidence type="ECO:0000256" key="2">
    <source>
        <dbReference type="ARBA" id="ARBA00022553"/>
    </source>
</evidence>
<dbReference type="Pfam" id="PF08659">
    <property type="entry name" value="KR"/>
    <property type="match status" value="1"/>
</dbReference>
<evidence type="ECO:0000259" key="10">
    <source>
        <dbReference type="PROSITE" id="PS52004"/>
    </source>
</evidence>
<dbReference type="InterPro" id="IPR013217">
    <property type="entry name" value="Methyltransf_12"/>
</dbReference>
<dbReference type="InterPro" id="IPR020841">
    <property type="entry name" value="PKS_Beta-ketoAc_synthase_dom"/>
</dbReference>
<dbReference type="Gene3D" id="3.40.366.10">
    <property type="entry name" value="Malonyl-Coenzyme A Acyl Carrier Protein, domain 2"/>
    <property type="match status" value="1"/>
</dbReference>
<dbReference type="InterPro" id="IPR032821">
    <property type="entry name" value="PKS_assoc"/>
</dbReference>
<organism evidence="12 13">
    <name type="scientific">Fusarium equiseti</name>
    <name type="common">Fusarium scirpi</name>
    <dbReference type="NCBI Taxonomy" id="61235"/>
    <lineage>
        <taxon>Eukaryota</taxon>
        <taxon>Fungi</taxon>
        <taxon>Dikarya</taxon>
        <taxon>Ascomycota</taxon>
        <taxon>Pezizomycotina</taxon>
        <taxon>Sordariomycetes</taxon>
        <taxon>Hypocreomycetidae</taxon>
        <taxon>Hypocreales</taxon>
        <taxon>Nectriaceae</taxon>
        <taxon>Fusarium</taxon>
        <taxon>Fusarium incarnatum-equiseti species complex</taxon>
    </lineage>
</organism>
<dbReference type="SUPFAM" id="SSF50129">
    <property type="entry name" value="GroES-like"/>
    <property type="match status" value="1"/>
</dbReference>
<dbReference type="InterPro" id="IPR049551">
    <property type="entry name" value="PKS_DH_C"/>
</dbReference>
<dbReference type="InterPro" id="IPR011032">
    <property type="entry name" value="GroES-like_sf"/>
</dbReference>
<dbReference type="InterPro" id="IPR001227">
    <property type="entry name" value="Ac_transferase_dom_sf"/>
</dbReference>
<dbReference type="Gene3D" id="1.10.1200.10">
    <property type="entry name" value="ACP-like"/>
    <property type="match status" value="1"/>
</dbReference>
<dbReference type="InterPro" id="IPR014043">
    <property type="entry name" value="Acyl_transferase_dom"/>
</dbReference>
<dbReference type="Gene3D" id="3.90.180.10">
    <property type="entry name" value="Medium-chain alcohol dehydrogenases, catalytic domain"/>
    <property type="match status" value="1"/>
</dbReference>
<dbReference type="Pfam" id="PF21089">
    <property type="entry name" value="PKS_DH_N"/>
    <property type="match status" value="1"/>
</dbReference>
<keyword evidence="5" id="KW-0560">Oxidoreductase</keyword>
<dbReference type="PANTHER" id="PTHR43775">
    <property type="entry name" value="FATTY ACID SYNTHASE"/>
    <property type="match status" value="1"/>
</dbReference>
<dbReference type="InterPro" id="IPR016035">
    <property type="entry name" value="Acyl_Trfase/lysoPLipase"/>
</dbReference>
<dbReference type="InterPro" id="IPR049552">
    <property type="entry name" value="PKS_DH_N"/>
</dbReference>
<feature type="domain" description="PKS/mFAS DH" evidence="11">
    <location>
        <begin position="921"/>
        <end position="1201"/>
    </location>
</feature>
<keyword evidence="3" id="KW-0808">Transferase</keyword>
<name>A0ABQ8R1X3_FUSEQ</name>
<reference evidence="12" key="1">
    <citation type="submission" date="2022-09" db="EMBL/GenBank/DDBJ databases">
        <title>Fusarium specimens isolated from Avocado Roots.</title>
        <authorList>
            <person name="Stajich J."/>
            <person name="Roper C."/>
            <person name="Heimlech-Rivalta G."/>
        </authorList>
    </citation>
    <scope>NUCLEOTIDE SEQUENCE</scope>
    <source>
        <strain evidence="12">CF00095</strain>
    </source>
</reference>
<dbReference type="SMART" id="SM00825">
    <property type="entry name" value="PKS_KS"/>
    <property type="match status" value="1"/>
</dbReference>
<dbReference type="Pfam" id="PF02801">
    <property type="entry name" value="Ketoacyl-synt_C"/>
    <property type="match status" value="1"/>
</dbReference>
<dbReference type="SUPFAM" id="SSF53901">
    <property type="entry name" value="Thiolase-like"/>
    <property type="match status" value="1"/>
</dbReference>
<dbReference type="Gene3D" id="3.10.129.110">
    <property type="entry name" value="Polyketide synthase dehydratase"/>
    <property type="match status" value="1"/>
</dbReference>
<feature type="region of interest" description="C-terminal hotdog fold" evidence="8">
    <location>
        <begin position="1060"/>
        <end position="1201"/>
    </location>
</feature>
<dbReference type="SMART" id="SM00823">
    <property type="entry name" value="PKS_PP"/>
    <property type="match status" value="1"/>
</dbReference>
<protein>
    <recommendedName>
        <fullName evidence="14">Polyketide synthase</fullName>
    </recommendedName>
</protein>
<dbReference type="Pfam" id="PF08240">
    <property type="entry name" value="ADH_N"/>
    <property type="match status" value="1"/>
</dbReference>
<dbReference type="InterPro" id="IPR036291">
    <property type="entry name" value="NAD(P)-bd_dom_sf"/>
</dbReference>
<evidence type="ECO:0000256" key="1">
    <source>
        <dbReference type="ARBA" id="ARBA00022450"/>
    </source>
</evidence>
<dbReference type="SUPFAM" id="SSF47336">
    <property type="entry name" value="ACP-like"/>
    <property type="match status" value="1"/>
</dbReference>
<feature type="active site" description="Proton donor; for dehydratase activity" evidence="8">
    <location>
        <position position="1121"/>
    </location>
</feature>
<dbReference type="InterPro" id="IPR057326">
    <property type="entry name" value="KR_dom"/>
</dbReference>
<dbReference type="SMART" id="SM00827">
    <property type="entry name" value="PKS_AT"/>
    <property type="match status" value="1"/>
</dbReference>
<dbReference type="EMBL" id="JAOQBH010000018">
    <property type="protein sequence ID" value="KAJ4123008.1"/>
    <property type="molecule type" value="Genomic_DNA"/>
</dbReference>
<dbReference type="Gene3D" id="3.40.50.150">
    <property type="entry name" value="Vaccinia Virus protein VP39"/>
    <property type="match status" value="1"/>
</dbReference>
<dbReference type="SUPFAM" id="SSF52151">
    <property type="entry name" value="FabD/lysophospholipase-like"/>
    <property type="match status" value="1"/>
</dbReference>
<evidence type="ECO:0000259" key="9">
    <source>
        <dbReference type="PROSITE" id="PS50075"/>
    </source>
</evidence>
<dbReference type="Pfam" id="PF08242">
    <property type="entry name" value="Methyltransf_12"/>
    <property type="match status" value="1"/>
</dbReference>
<proteinExistence type="predicted"/>
<dbReference type="PROSITE" id="PS50075">
    <property type="entry name" value="CARRIER"/>
    <property type="match status" value="1"/>
</dbReference>
<feature type="region of interest" description="N-terminal hotdog fold" evidence="8">
    <location>
        <begin position="921"/>
        <end position="1050"/>
    </location>
</feature>
<keyword evidence="1" id="KW-0596">Phosphopantetheine</keyword>
<keyword evidence="6" id="KW-0511">Multifunctional enzyme</keyword>
<dbReference type="InterPro" id="IPR049900">
    <property type="entry name" value="PKS_mFAS_DH"/>
</dbReference>
<evidence type="ECO:0000256" key="4">
    <source>
        <dbReference type="ARBA" id="ARBA00022857"/>
    </source>
</evidence>
<dbReference type="InterPro" id="IPR020806">
    <property type="entry name" value="PKS_PP-bd"/>
</dbReference>
<dbReference type="InterPro" id="IPR036736">
    <property type="entry name" value="ACP-like_sf"/>
</dbReference>
<dbReference type="InterPro" id="IPR009081">
    <property type="entry name" value="PP-bd_ACP"/>
</dbReference>
<dbReference type="InterPro" id="IPR013154">
    <property type="entry name" value="ADH-like_N"/>
</dbReference>
<dbReference type="Gene3D" id="3.40.47.10">
    <property type="match status" value="1"/>
</dbReference>
<dbReference type="SUPFAM" id="SSF55048">
    <property type="entry name" value="Probable ACP-binding domain of malonyl-CoA ACP transacylase"/>
    <property type="match status" value="1"/>
</dbReference>
<keyword evidence="13" id="KW-1185">Reference proteome</keyword>
<dbReference type="PROSITE" id="PS00012">
    <property type="entry name" value="PHOSPHOPANTETHEINE"/>
    <property type="match status" value="1"/>
</dbReference>
<dbReference type="Pfam" id="PF13602">
    <property type="entry name" value="ADH_zinc_N_2"/>
    <property type="match status" value="1"/>
</dbReference>
<evidence type="ECO:0000256" key="7">
    <source>
        <dbReference type="ARBA" id="ARBA00023315"/>
    </source>
</evidence>
<dbReference type="Pfam" id="PF00550">
    <property type="entry name" value="PP-binding"/>
    <property type="match status" value="1"/>
</dbReference>
<dbReference type="Proteomes" id="UP001152024">
    <property type="component" value="Unassembled WGS sequence"/>
</dbReference>
<keyword evidence="2" id="KW-0597">Phosphoprotein</keyword>
<dbReference type="InterPro" id="IPR018201">
    <property type="entry name" value="Ketoacyl_synth_AS"/>
</dbReference>
<evidence type="ECO:0000313" key="13">
    <source>
        <dbReference type="Proteomes" id="UP001152024"/>
    </source>
</evidence>
<evidence type="ECO:0008006" key="14">
    <source>
        <dbReference type="Google" id="ProtNLM"/>
    </source>
</evidence>
<dbReference type="Pfam" id="PF00109">
    <property type="entry name" value="ketoacyl-synt"/>
    <property type="match status" value="1"/>
</dbReference>
<feature type="domain" description="Ketosynthase family 3 (KS3)" evidence="10">
    <location>
        <begin position="42"/>
        <end position="455"/>
    </location>
</feature>
<dbReference type="CDD" id="cd05195">
    <property type="entry name" value="enoyl_red"/>
    <property type="match status" value="1"/>
</dbReference>
<dbReference type="Pfam" id="PF16197">
    <property type="entry name" value="KAsynt_C_assoc"/>
    <property type="match status" value="1"/>
</dbReference>
<dbReference type="InterPro" id="IPR013968">
    <property type="entry name" value="PKS_KR"/>
</dbReference>
<dbReference type="PANTHER" id="PTHR43775:SF37">
    <property type="entry name" value="SI:DKEY-61P9.11"/>
    <property type="match status" value="1"/>
</dbReference>
<evidence type="ECO:0000256" key="3">
    <source>
        <dbReference type="ARBA" id="ARBA00022679"/>
    </source>
</evidence>
<dbReference type="InterPro" id="IPR042104">
    <property type="entry name" value="PKS_dehydratase_sf"/>
</dbReference>
<sequence>MDTEHFGRYPNGEKPILGHENIQTRNEFQSDNQVEEKELSQTPDIVICGMALRLPGGIRNCDDYWSLLYNGIDARGPIPASRYETNAWERDIDDPGKGYLLDQDLSCFDNSFFALPKPELDKLDPQQRLLLEVTHECLQDAAELNYRGKSVGCYVGTFGDDWLLRGARDPLRPELLAPTTCGDFMIANRISYQYDLHGPSMAIKSGCSASAIALHEACRAISRGDASSAIVAGANLITTKAMTETMHASEVLAPDGSCKTFDASANGYARSEAITAIYIKPLRDAIRDGNPIRTIVRGTSVNADGKGASLVTPNGVAQEALMRKAYADVGLDPKDTAFVECHGTGTPTGDPIETTAVGKVFGGEQGVLITSVKPNLGHSEGSAGLSSVIKCALALEHRIIPPNIKLNSHNPKVPFAQYNLTVPLEPTPFPVNRQLRVSINSFGLGGSNAHVILESYTPSPNGRAELANTAHKSPQLLLLSANTETSLAQQVSTYQQWTTQTEASIPDVAYTLAMRRDHMPHRAFFVVDGERHIETSAPLKAASSSLPVVLVFSGQGAQWPGMARELIETDTAFRDDLVKMQSALQELQIPPTWNIIDELLKPAETTQIHTAALSQPLCTALQIALFNKFNALRIRFSATVGHSSGEIAGAYAAGFLSMEEAITIAYYRGHVTRKQSRPGAMAAIGLGAESVTTFLVEGVVVACENSPDSCTISGDAENVSKVVDKIKEAMPDVLARLLKVGIAYHSDHMSSLSDEYQSLLDMDLSVPSSRSRSAKFNMFSSVTTNIVDASVCEPSYWVQNLTSPVKFSSAVSNMLSVAGNCLFLEIGPHSTLAGPLRQICATSSIPFCYTAAQHRNKDAFVSYLSAVGQLYQHAIPMDFSPLFPGGKAIAGLPAYAWDHSASYWVESRAAKAWRSPQYPHHCLLGSRSLEGSEIEPQWRNILNAEDEAWLQDHKLQDNVVFPFAGYLTIAGEAVKQIKHAAAGTAYRLRHVVAHTALLLSQPVEILTSLRSHKLNDSEDSEWYEFTISSYNDSSWTKHCFGQVCITNEGLNCGWTVAKLTRAIDCSRVYDQLAHVGFQYGPEFRGISSATASTVTDLVYGTVVSKGHGGNSPFTLHPATIDVALQLVFLARARGQPKVLDELMVPTAIEEVYISQGDVEMDGKVWKPYEDSELCVELCAKGKVAFRASGFRMAPLENDTTSDILGVHAAARLEWLPHFDFVDVATLLTGPDVRGYDRQLLEHMALLCMLETAEMMKSLEPCEPHFAKFRTWVDEQIECAKTGGYKLVPESQSYCSSSSAFRRAKIDELTSDLLNTKQKASAIGIRRILDNCAEIFTGQKMVLDLLLQDGILTQTYDATTFDYSKFFTILSHTRPTLRILEVGGGTGATTETIVRALADGRKTPAYAVYTFTDVSSGFFPAAKDRFAYAPNMEFKVLDASQDPLDQGFQESSYDVIVAANVIHATPSLHHTLVNLRSLLKPNGLLVMTEGCTLLRSTNFTFGNFSGWWLGESDNRPDQPLVSVSRWNQELKDAGYSGVDVAVYDLEEPYRHVAAIVASKTPPQDVNKTTITLLTDHPEEHPACTIAASLESQGWGVTLCQLGDITPAHQDIISCLDLEDAVFQDITEKSFKTFQDFAASLGSRNILWVMPPVQVNCANPASAQTLGVARTLRAELGLNFYTLECNSHEADLSNLVSKVFARILKDSASEVLDPDREYLIHNGAVCVGRFNPFLLTEDVPETCRDEQIVRKLTVDKPGILTSFTWEATTIPPEIAANHVEIEVRSSGLNFHDVDIAPNSSLSDEQYASLGEDLSGTVLRLGSAVEGLAIGDRVMASCQDGAFATHITVPEDAVYKIPEGMSFEEAATFQGCFITAIYALLDIARLEKGSSVLIHSVCGGVGLAALQIVQMMQGEVYVTVGTQEQKYYLIKEHGIPEDQIFSSQDASFLQHVMERTNGKGVDIVLNCLSGELLHASWRCVARFGMFIDLSKRDLASFGQLDMSRFLDNRSYRGIDMRQVHKEHPSTIKDVRERAVEFFRQGKIKALKPITAFDAKDATHAFHHLQDGNHIGNVVLNFPTDPLTLDARVTAKGTTFDPHATYLLVGGLGGLGRSMAVWMVERGARNLLFLSRTGSASPQFIEELESMDCKVVVVKGSVNSFDDVERAISQANSAIKGVFHLAMEQKDSTLLDMTWEDWNIANYPKVHGTWNLHSALQDQPLDCFWLASSMVTVFSGAGQGNYHAGCTFIESFCQFRHSLGLPASVLSIGLIEDVGYVAENPAVLRDLKRRGMYGLREKEYLECVEASLVHSTSQQRSGELVPWKNNGLIAIGLKSHLQLDNPKNAPEWARDRRMGTYHNLSTTTASNTRIESSRLKAFLDSLADGDAVSILADAVSIDFLATEIGTKVNDLLLKPDASIDTRMRLMDMGLDSLTAIELRRWFKQALGLQFGVLEMMGAASLGQVGEMVAARLADKMGS</sequence>
<gene>
    <name evidence="12" type="ORF">NW768_010000</name>
</gene>
<feature type="active site" description="Proton acceptor; for dehydratase activity" evidence="8">
    <location>
        <position position="953"/>
    </location>
</feature>
<dbReference type="Pfam" id="PF14765">
    <property type="entry name" value="PS-DH"/>
    <property type="match status" value="1"/>
</dbReference>
<dbReference type="PROSITE" id="PS52019">
    <property type="entry name" value="PKS_MFAS_DH"/>
    <property type="match status" value="1"/>
</dbReference>
<accession>A0ABQ8R1X3</accession>
<keyword evidence="4" id="KW-0521">NADP</keyword>
<dbReference type="InterPro" id="IPR020807">
    <property type="entry name" value="PKS_DH"/>
</dbReference>
<dbReference type="SMART" id="SM00826">
    <property type="entry name" value="PKS_DH"/>
    <property type="match status" value="1"/>
</dbReference>
<dbReference type="InterPro" id="IPR020843">
    <property type="entry name" value="ER"/>
</dbReference>
<dbReference type="InterPro" id="IPR029063">
    <property type="entry name" value="SAM-dependent_MTases_sf"/>
</dbReference>
<dbReference type="InterPro" id="IPR016036">
    <property type="entry name" value="Malonyl_transacylase_ACP-bd"/>
</dbReference>
<dbReference type="Pfam" id="PF00698">
    <property type="entry name" value="Acyl_transf_1"/>
    <property type="match status" value="1"/>
</dbReference>
<dbReference type="SMART" id="SM00829">
    <property type="entry name" value="PKS_ER"/>
    <property type="match status" value="1"/>
</dbReference>
<feature type="domain" description="Carrier" evidence="9">
    <location>
        <begin position="2391"/>
        <end position="2468"/>
    </location>
</feature>
<dbReference type="PROSITE" id="PS52004">
    <property type="entry name" value="KS3_2"/>
    <property type="match status" value="1"/>
</dbReference>
<evidence type="ECO:0000256" key="5">
    <source>
        <dbReference type="ARBA" id="ARBA00023002"/>
    </source>
</evidence>
<dbReference type="InterPro" id="IPR014031">
    <property type="entry name" value="Ketoacyl_synth_C"/>
</dbReference>